<name>A0AAJ1X8R8_9RHOB</name>
<feature type="domain" description="DUF6473" evidence="1">
    <location>
        <begin position="1"/>
        <end position="273"/>
    </location>
</feature>
<reference evidence="2" key="2">
    <citation type="submission" date="2023-04" db="EMBL/GenBank/DDBJ databases">
        <title>'Rhodoalgimonas zhirmunskyi' gen. nov., isolated from a red alga.</title>
        <authorList>
            <person name="Nedashkovskaya O.I."/>
            <person name="Otstavnykh N.Y."/>
            <person name="Bystritskaya E.P."/>
            <person name="Balabanova L.A."/>
            <person name="Isaeva M.P."/>
        </authorList>
    </citation>
    <scope>NUCLEOTIDE SEQUENCE</scope>
    <source>
        <strain evidence="2">10Alg 79</strain>
    </source>
</reference>
<dbReference type="Proteomes" id="UP001227162">
    <property type="component" value="Unassembled WGS sequence"/>
</dbReference>
<protein>
    <submittedName>
        <fullName evidence="2">DUF6473 family protein</fullName>
    </submittedName>
</protein>
<evidence type="ECO:0000259" key="1">
    <source>
        <dbReference type="Pfam" id="PF20078"/>
    </source>
</evidence>
<evidence type="ECO:0000313" key="2">
    <source>
        <dbReference type="EMBL" id="MDQ2095932.1"/>
    </source>
</evidence>
<dbReference type="Pfam" id="PF20078">
    <property type="entry name" value="DUF6473"/>
    <property type="match status" value="1"/>
</dbReference>
<sequence length="277" mass="30634">MSYESVGDASLDYAFCHYGESKLQFRGPKQPLKGDFIAFLGGTETFGKFIPVPFPYLVQKALKRQCVNFGQVNAGIDVYLADPAVLAACRRARHTVVQVMGANNLSNRYYSVHPRRNDRFLKASALMQSLFRDVDFTEFHFTRHMLGAVAQAAPERFQLIVDEVQQAWLARMELLINKLDGRVILLWFADHSPDDAALGARCRDDPFAVTRWMIERLAPKVEDVVEVAASAAALARGPEGMVFGPMDAPAARGMLGPAAHKEAARALVRVLKDPAAV</sequence>
<gene>
    <name evidence="2" type="ORF">NOI20_17570</name>
</gene>
<evidence type="ECO:0000313" key="3">
    <source>
        <dbReference type="Proteomes" id="UP001227162"/>
    </source>
</evidence>
<comment type="caution">
    <text evidence="2">The sequence shown here is derived from an EMBL/GenBank/DDBJ whole genome shotgun (WGS) entry which is preliminary data.</text>
</comment>
<dbReference type="EMBL" id="JANFFA010000007">
    <property type="protein sequence ID" value="MDQ2095932.1"/>
    <property type="molecule type" value="Genomic_DNA"/>
</dbReference>
<accession>A0AAJ1X8R8</accession>
<dbReference type="RefSeq" id="WP_317627555.1">
    <property type="nucleotide sequence ID" value="NZ_JANFFA010000007.1"/>
</dbReference>
<keyword evidence="3" id="KW-1185">Reference proteome</keyword>
<dbReference type="InterPro" id="IPR045524">
    <property type="entry name" value="DUF6473"/>
</dbReference>
<proteinExistence type="predicted"/>
<dbReference type="AlphaFoldDB" id="A0AAJ1X8R8"/>
<organism evidence="2 3">
    <name type="scientific">Rhodalgimonas zhirmunskyi</name>
    <dbReference type="NCBI Taxonomy" id="2964767"/>
    <lineage>
        <taxon>Bacteria</taxon>
        <taxon>Pseudomonadati</taxon>
        <taxon>Pseudomonadota</taxon>
        <taxon>Alphaproteobacteria</taxon>
        <taxon>Rhodobacterales</taxon>
        <taxon>Roseobacteraceae</taxon>
        <taxon>Rhodalgimonas</taxon>
    </lineage>
</organism>
<reference evidence="2" key="1">
    <citation type="submission" date="2022-07" db="EMBL/GenBank/DDBJ databases">
        <authorList>
            <person name="Otstavnykh N."/>
            <person name="Isaeva M."/>
            <person name="Bystritskaya E."/>
        </authorList>
    </citation>
    <scope>NUCLEOTIDE SEQUENCE</scope>
    <source>
        <strain evidence="2">10Alg 79</strain>
    </source>
</reference>